<feature type="region of interest" description="Disordered" evidence="1">
    <location>
        <begin position="177"/>
        <end position="198"/>
    </location>
</feature>
<keyword evidence="3" id="KW-1185">Reference proteome</keyword>
<sequence length="384" mass="43137">MVLKRSSTLDIVYPKSKRLEERSQTVGFEGYQSTNLVLGWFDERRVDESGPDSQISPVPRYRNNQRRRTDIEYPKHTHQKRKRFQTISFPPSLLENVVQAVFGVECMDEVTVEQNHPKEETLVLHKEPIVVIESSQESSETSEAENSLDAETTKVWKDFSEGSVRQMSINLKYCDETDPEHSKYQPVHQGPAEDQDSDRTLECDQTLIPNAEGAQSILEIDTSIKDSTIDCSFLKSETEISYNASIVSPDLTLEFPSFNSASRGQTEDLVAETICDGSVARNGTDKAVSITVPEPDTFNESTGEIESGTDAVSPKRPYSHSSHPSGTHLRNRATAVHKSLKHLIFKANQECFQVDSQIVRYRTGLSKTSAGLPHLHECFNGRKI</sequence>
<proteinExistence type="predicted"/>
<evidence type="ECO:0000313" key="2">
    <source>
        <dbReference type="EMBL" id="CEP61214.1"/>
    </source>
</evidence>
<evidence type="ECO:0000256" key="1">
    <source>
        <dbReference type="SAM" id="MobiDB-lite"/>
    </source>
</evidence>
<dbReference type="Proteomes" id="UP000054304">
    <property type="component" value="Unassembled WGS sequence"/>
</dbReference>
<dbReference type="GeneID" id="34684632"/>
<accession>A0A0C7N3L9</accession>
<dbReference type="EMBL" id="LN736361">
    <property type="protein sequence ID" value="CEP61214.1"/>
    <property type="molecule type" value="Genomic_DNA"/>
</dbReference>
<dbReference type="AlphaFoldDB" id="A0A0C7N3L9"/>
<feature type="region of interest" description="Disordered" evidence="1">
    <location>
        <begin position="294"/>
        <end position="333"/>
    </location>
</feature>
<protein>
    <submittedName>
        <fullName evidence="2">LALA0S02e09318g1_1</fullName>
    </submittedName>
</protein>
<dbReference type="OrthoDB" id="4036678at2759"/>
<dbReference type="RefSeq" id="XP_022627450.1">
    <property type="nucleotide sequence ID" value="XM_022773979.1"/>
</dbReference>
<dbReference type="HOGENOM" id="CLU_719744_0_0_1"/>
<evidence type="ECO:0000313" key="3">
    <source>
        <dbReference type="Proteomes" id="UP000054304"/>
    </source>
</evidence>
<reference evidence="2 3" key="1">
    <citation type="submission" date="2014-12" db="EMBL/GenBank/DDBJ databases">
        <authorList>
            <person name="Neuveglise Cecile"/>
        </authorList>
    </citation>
    <scope>NUCLEOTIDE SEQUENCE [LARGE SCALE GENOMIC DNA]</scope>
    <source>
        <strain evidence="2 3">CBS 12615</strain>
    </source>
</reference>
<name>A0A0C7N3L9_9SACH</name>
<gene>
    <name evidence="2" type="ORF">LALA0_S02e09318g</name>
</gene>
<organism evidence="2 3">
    <name type="scientific">Lachancea lanzarotensis</name>
    <dbReference type="NCBI Taxonomy" id="1245769"/>
    <lineage>
        <taxon>Eukaryota</taxon>
        <taxon>Fungi</taxon>
        <taxon>Dikarya</taxon>
        <taxon>Ascomycota</taxon>
        <taxon>Saccharomycotina</taxon>
        <taxon>Saccharomycetes</taxon>
        <taxon>Saccharomycetales</taxon>
        <taxon>Saccharomycetaceae</taxon>
        <taxon>Lachancea</taxon>
    </lineage>
</organism>